<dbReference type="Proteomes" id="UP000478505">
    <property type="component" value="Unassembled WGS sequence"/>
</dbReference>
<dbReference type="Gene3D" id="3.40.50.150">
    <property type="entry name" value="Vaccinia Virus protein VP39"/>
    <property type="match status" value="1"/>
</dbReference>
<dbReference type="AlphaFoldDB" id="A0A6B3QZH1"/>
<accession>A0A6B3QZH1</accession>
<dbReference type="PROSITE" id="PS00092">
    <property type="entry name" value="N6_MTASE"/>
    <property type="match status" value="1"/>
</dbReference>
<dbReference type="RefSeq" id="WP_164004380.1">
    <property type="nucleotide sequence ID" value="NZ_JAAIKD010000003.1"/>
</dbReference>
<keyword evidence="1 3" id="KW-0489">Methyltransferase</keyword>
<evidence type="ECO:0000313" key="4">
    <source>
        <dbReference type="Proteomes" id="UP000478505"/>
    </source>
</evidence>
<dbReference type="GO" id="GO:0008168">
    <property type="term" value="F:methyltransferase activity"/>
    <property type="evidence" value="ECO:0007669"/>
    <property type="project" value="UniProtKB-KW"/>
</dbReference>
<dbReference type="InterPro" id="IPR029063">
    <property type="entry name" value="SAM-dependent_MTases_sf"/>
</dbReference>
<evidence type="ECO:0000256" key="1">
    <source>
        <dbReference type="ARBA" id="ARBA00022603"/>
    </source>
</evidence>
<keyword evidence="4" id="KW-1185">Reference proteome</keyword>
<keyword evidence="2 3" id="KW-0808">Transferase</keyword>
<dbReference type="CDD" id="cd02440">
    <property type="entry name" value="AdoMet_MTases"/>
    <property type="match status" value="1"/>
</dbReference>
<reference evidence="3 4" key="1">
    <citation type="submission" date="2020-02" db="EMBL/GenBank/DDBJ databases">
        <title>Flavobacteriaceae Psychroflexus bacterium YR1-1, complete genome.</title>
        <authorList>
            <person name="Li Y."/>
            <person name="Wu S."/>
        </authorList>
    </citation>
    <scope>NUCLEOTIDE SEQUENCE [LARGE SCALE GENOMIC DNA]</scope>
    <source>
        <strain evidence="3 4">YR1-1</strain>
    </source>
</reference>
<evidence type="ECO:0000313" key="3">
    <source>
        <dbReference type="EMBL" id="NEV93646.1"/>
    </source>
</evidence>
<dbReference type="InterPro" id="IPR002052">
    <property type="entry name" value="DNA_methylase_N6_adenine_CS"/>
</dbReference>
<comment type="caution">
    <text evidence="3">The sequence shown here is derived from an EMBL/GenBank/DDBJ whole genome shotgun (WGS) entry which is preliminary data.</text>
</comment>
<sequence>MRIVSGRLKGRRLIAPKKLPVRPTTDMAKEALFNILNNRLRFQDLDVIDLFAGIGSISFEFMSRGTQRVTAVDANFDCIKFLTKTSEELDLDLNIIKSDVFDFLQKTPLKADLIFADPPYDLPLEEFEQIENSIRERSLLKEDGLLIIEHSKHSNLEHIETYSEQRKYGNSVFSFFKMHS</sequence>
<organism evidence="3 4">
    <name type="scientific">Psychroflexus aurantiacus</name>
    <dbReference type="NCBI Taxonomy" id="2709310"/>
    <lineage>
        <taxon>Bacteria</taxon>
        <taxon>Pseudomonadati</taxon>
        <taxon>Bacteroidota</taxon>
        <taxon>Flavobacteriia</taxon>
        <taxon>Flavobacteriales</taxon>
        <taxon>Flavobacteriaceae</taxon>
        <taxon>Psychroflexus</taxon>
    </lineage>
</organism>
<dbReference type="Pfam" id="PF03602">
    <property type="entry name" value="Cons_hypoth95"/>
    <property type="match status" value="1"/>
</dbReference>
<dbReference type="PIRSF" id="PIRSF004553">
    <property type="entry name" value="CHP00095"/>
    <property type="match status" value="1"/>
</dbReference>
<dbReference type="InterPro" id="IPR004398">
    <property type="entry name" value="RNA_MeTrfase_RsmD"/>
</dbReference>
<dbReference type="PANTHER" id="PTHR43542:SF1">
    <property type="entry name" value="METHYLTRANSFERASE"/>
    <property type="match status" value="1"/>
</dbReference>
<dbReference type="GO" id="GO:0031167">
    <property type="term" value="P:rRNA methylation"/>
    <property type="evidence" value="ECO:0007669"/>
    <property type="project" value="InterPro"/>
</dbReference>
<proteinExistence type="predicted"/>
<evidence type="ECO:0000256" key="2">
    <source>
        <dbReference type="ARBA" id="ARBA00022679"/>
    </source>
</evidence>
<protein>
    <submittedName>
        <fullName evidence="3">Methyltransferase</fullName>
    </submittedName>
</protein>
<gene>
    <name evidence="3" type="ORF">G3567_05695</name>
</gene>
<dbReference type="PANTHER" id="PTHR43542">
    <property type="entry name" value="METHYLTRANSFERASE"/>
    <property type="match status" value="1"/>
</dbReference>
<dbReference type="EMBL" id="JAAIKD010000003">
    <property type="protein sequence ID" value="NEV93646.1"/>
    <property type="molecule type" value="Genomic_DNA"/>
</dbReference>
<dbReference type="GO" id="GO:0003676">
    <property type="term" value="F:nucleic acid binding"/>
    <property type="evidence" value="ECO:0007669"/>
    <property type="project" value="InterPro"/>
</dbReference>
<dbReference type="SUPFAM" id="SSF53335">
    <property type="entry name" value="S-adenosyl-L-methionine-dependent methyltransferases"/>
    <property type="match status" value="1"/>
</dbReference>
<name>A0A6B3QZH1_9FLAO</name>